<dbReference type="InterPro" id="IPR016208">
    <property type="entry name" value="Ald_Oxase/xanthine_DH-like"/>
</dbReference>
<dbReference type="Pfam" id="PF20256">
    <property type="entry name" value="MoCoBD_2"/>
    <property type="match status" value="1"/>
</dbReference>
<dbReference type="PANTHER" id="PTHR11908:SF132">
    <property type="entry name" value="ALDEHYDE OXIDASE 1-RELATED"/>
    <property type="match status" value="1"/>
</dbReference>
<evidence type="ECO:0000259" key="3">
    <source>
        <dbReference type="SMART" id="SM01008"/>
    </source>
</evidence>
<gene>
    <name evidence="4" type="ORF">ACJEBI_04650</name>
</gene>
<evidence type="ECO:0000256" key="2">
    <source>
        <dbReference type="ARBA" id="ARBA00023002"/>
    </source>
</evidence>
<organism evidence="4 5">
    <name type="scientific">Bacillus salipaludis</name>
    <dbReference type="NCBI Taxonomy" id="2547811"/>
    <lineage>
        <taxon>Bacteria</taxon>
        <taxon>Bacillati</taxon>
        <taxon>Bacillota</taxon>
        <taxon>Bacilli</taxon>
        <taxon>Bacillales</taxon>
        <taxon>Bacillaceae</taxon>
        <taxon>Bacillus</taxon>
    </lineage>
</organism>
<dbReference type="SMART" id="SM01008">
    <property type="entry name" value="Ald_Xan_dh_C"/>
    <property type="match status" value="1"/>
</dbReference>
<dbReference type="InterPro" id="IPR000674">
    <property type="entry name" value="Ald_Oxase/Xan_DH_a/b"/>
</dbReference>
<reference evidence="4 5" key="1">
    <citation type="submission" date="2024-11" db="EMBL/GenBank/DDBJ databases">
        <authorList>
            <person name="Lucas J.A."/>
        </authorList>
    </citation>
    <scope>NUCLEOTIDE SEQUENCE [LARGE SCALE GENOMIC DNA]</scope>
    <source>
        <strain evidence="4 5">Z 5.4</strain>
    </source>
</reference>
<evidence type="ECO:0000313" key="4">
    <source>
        <dbReference type="EMBL" id="MFK9090769.1"/>
    </source>
</evidence>
<dbReference type="Gene3D" id="3.30.365.10">
    <property type="entry name" value="Aldehyde oxidase/xanthine dehydrogenase, molybdopterin binding domain"/>
    <property type="match status" value="4"/>
</dbReference>
<keyword evidence="1" id="KW-0500">Molybdenum</keyword>
<dbReference type="Pfam" id="PF01315">
    <property type="entry name" value="Ald_Xan_dh_C"/>
    <property type="match status" value="1"/>
</dbReference>
<dbReference type="Pfam" id="PF02738">
    <property type="entry name" value="MoCoBD_1"/>
    <property type="match status" value="1"/>
</dbReference>
<name>A0ABW8RBE3_9BACI</name>
<dbReference type="SUPFAM" id="SSF54665">
    <property type="entry name" value="CO dehydrogenase molybdoprotein N-domain-like"/>
    <property type="match status" value="1"/>
</dbReference>
<feature type="domain" description="Aldehyde oxidase/xanthine dehydrogenase a/b hammerhead" evidence="3">
    <location>
        <begin position="19"/>
        <end position="144"/>
    </location>
</feature>
<accession>A0ABW8RBE3</accession>
<evidence type="ECO:0000256" key="1">
    <source>
        <dbReference type="ARBA" id="ARBA00022505"/>
    </source>
</evidence>
<dbReference type="SUPFAM" id="SSF56003">
    <property type="entry name" value="Molybdenum cofactor-binding domain"/>
    <property type="match status" value="1"/>
</dbReference>
<dbReference type="InterPro" id="IPR037165">
    <property type="entry name" value="AldOxase/xan_DH_Mopterin-bd_sf"/>
</dbReference>
<protein>
    <submittedName>
        <fullName evidence="4">Xanthine dehydrogenase family protein molybdopterin-binding subunit</fullName>
    </submittedName>
</protein>
<comment type="caution">
    <text evidence="4">The sequence shown here is derived from an EMBL/GenBank/DDBJ whole genome shotgun (WGS) entry which is preliminary data.</text>
</comment>
<sequence>MTTYVGQSYKRKEDYRLLTGKSQFVADMKLTDMVEAVVVRSTYAHALIKHIDKTAAEQFPGVHAVIIASDIDGKVKPLPSLTEFSLPKIIIDTIKPVIKPCPEDLLAKDRVVYVGQPVAIVVAANRYMAEDAAALVEIKYEALQPVTDPYEALSDHTEIVHPHLDNNIQAQFDLSIGNTKDSFEKADRVLETTIKTPRVTANPMETRGVVAEYNSRLEKLEVWSSTQVNYMVRANIANLIGIAENKVRVVTPDMGGGFGAKCAVYPEEILIPYLAMVLERPVRWIEDRLEHMSSTRHARDQIHKVKVAYNNDGAIIGIQDEFVLDNGAYNPLLFTCSYNTAAHMRGLYKIDHFDIKACCVLTNKAPNIAYRGAGRPEAVYVMDRIIDMIAEQLEMDPIDIMMKNMIKAKDMPYDQGIFYRDGFKVIYDSGDYEAAFKKALETVDYETFRSNQMELKSQGKYVGIGISSYVEGTGIGPYEGAIVRLDGTGKFIVNTGSTPHGQSHETTFSQICADELKVTPSEITVRAGDTDVIPFGVGTFASRSAVTAGNAIHIASAKLREKLIAIASLLLEEDPEQLKLESGRIFNPLTPVQYVTFSDIISASRPGPNCKLPEGMDPSLEASHYFSPETVTYSSGFHIAIVEVDRETGFVTIDKYIIVDDCGKALNPMIVAGQIQGGVAQGIGAALYEEIIYNDNGQLLTGTFMDYLVPTSIEIPDVIMEDASVLSPRNPLGIKGVGEAGTISPPAAIANAVRDALKPLKINITDLPLSPNKIFHLLKEAETQ</sequence>
<dbReference type="EMBL" id="JBJHQH010000003">
    <property type="protein sequence ID" value="MFK9090769.1"/>
    <property type="molecule type" value="Genomic_DNA"/>
</dbReference>
<dbReference type="Gene3D" id="3.90.1170.50">
    <property type="entry name" value="Aldehyde oxidase/xanthine dehydrogenase, a/b hammerhead"/>
    <property type="match status" value="1"/>
</dbReference>
<evidence type="ECO:0000313" key="5">
    <source>
        <dbReference type="Proteomes" id="UP001623041"/>
    </source>
</evidence>
<dbReference type="InterPro" id="IPR008274">
    <property type="entry name" value="AldOxase/xan_DH_MoCoBD1"/>
</dbReference>
<keyword evidence="5" id="KW-1185">Reference proteome</keyword>
<dbReference type="InterPro" id="IPR046867">
    <property type="entry name" value="AldOxase/xan_DH_MoCoBD2"/>
</dbReference>
<proteinExistence type="predicted"/>
<keyword evidence="2" id="KW-0560">Oxidoreductase</keyword>
<dbReference type="Proteomes" id="UP001623041">
    <property type="component" value="Unassembled WGS sequence"/>
</dbReference>
<dbReference type="RefSeq" id="WP_406579463.1">
    <property type="nucleotide sequence ID" value="NZ_JBJHQH010000003.1"/>
</dbReference>
<dbReference type="PANTHER" id="PTHR11908">
    <property type="entry name" value="XANTHINE DEHYDROGENASE"/>
    <property type="match status" value="1"/>
</dbReference>
<dbReference type="InterPro" id="IPR036856">
    <property type="entry name" value="Ald_Oxase/Xan_DH_a/b_sf"/>
</dbReference>